<dbReference type="Proteomes" id="UP001148018">
    <property type="component" value="Unassembled WGS sequence"/>
</dbReference>
<organism evidence="2 3">
    <name type="scientific">Muraenolepis orangiensis</name>
    <name type="common">Patagonian moray cod</name>
    <dbReference type="NCBI Taxonomy" id="630683"/>
    <lineage>
        <taxon>Eukaryota</taxon>
        <taxon>Metazoa</taxon>
        <taxon>Chordata</taxon>
        <taxon>Craniata</taxon>
        <taxon>Vertebrata</taxon>
        <taxon>Euteleostomi</taxon>
        <taxon>Actinopterygii</taxon>
        <taxon>Neopterygii</taxon>
        <taxon>Teleostei</taxon>
        <taxon>Neoteleostei</taxon>
        <taxon>Acanthomorphata</taxon>
        <taxon>Zeiogadaria</taxon>
        <taxon>Gadariae</taxon>
        <taxon>Gadiformes</taxon>
        <taxon>Muraenolepidoidei</taxon>
        <taxon>Muraenolepididae</taxon>
        <taxon>Muraenolepis</taxon>
    </lineage>
</organism>
<protein>
    <submittedName>
        <fullName evidence="2">Uncharacterized protein</fullName>
    </submittedName>
</protein>
<feature type="region of interest" description="Disordered" evidence="1">
    <location>
        <begin position="1"/>
        <end position="78"/>
    </location>
</feature>
<gene>
    <name evidence="2" type="ORF">NHX12_003725</name>
</gene>
<dbReference type="EMBL" id="JANIIK010000111">
    <property type="protein sequence ID" value="KAJ3594418.1"/>
    <property type="molecule type" value="Genomic_DNA"/>
</dbReference>
<name>A0A9Q0IE25_9TELE</name>
<evidence type="ECO:0000313" key="3">
    <source>
        <dbReference type="Proteomes" id="UP001148018"/>
    </source>
</evidence>
<reference evidence="2" key="1">
    <citation type="submission" date="2022-07" db="EMBL/GenBank/DDBJ databases">
        <title>Chromosome-level genome of Muraenolepis orangiensis.</title>
        <authorList>
            <person name="Kim J."/>
        </authorList>
    </citation>
    <scope>NUCLEOTIDE SEQUENCE</scope>
    <source>
        <strain evidence="2">KU_S4_2022</strain>
        <tissue evidence="2">Muscle</tissue>
    </source>
</reference>
<keyword evidence="3" id="KW-1185">Reference proteome</keyword>
<feature type="compositionally biased region" description="Basic and acidic residues" evidence="1">
    <location>
        <begin position="60"/>
        <end position="78"/>
    </location>
</feature>
<accession>A0A9Q0IE25</accession>
<evidence type="ECO:0000256" key="1">
    <source>
        <dbReference type="SAM" id="MobiDB-lite"/>
    </source>
</evidence>
<dbReference type="AlphaFoldDB" id="A0A9Q0IE25"/>
<evidence type="ECO:0000313" key="2">
    <source>
        <dbReference type="EMBL" id="KAJ3594418.1"/>
    </source>
</evidence>
<comment type="caution">
    <text evidence="2">The sequence shown here is derived from an EMBL/GenBank/DDBJ whole genome shotgun (WGS) entry which is preliminary data.</text>
</comment>
<sequence>MSWLVISRSAPEKQRETTRGQTVLPGTGWGPSDPDTTSASAWGEERRAGVAVTLPASPPDNHDESLSGHNRPSDRSQR</sequence>
<proteinExistence type="predicted"/>